<evidence type="ECO:0000313" key="2">
    <source>
        <dbReference type="Proteomes" id="UP000622797"/>
    </source>
</evidence>
<evidence type="ECO:0000313" key="1">
    <source>
        <dbReference type="EMBL" id="KAF4966795.1"/>
    </source>
</evidence>
<reference evidence="1" key="1">
    <citation type="journal article" date="2020" name="BMC Genomics">
        <title>Correction to: Identification and distribution of gene clusters required for synthesis of sphingolipid metabolism inhibitors in diverse species of the filamentous fungus Fusarium.</title>
        <authorList>
            <person name="Kim H.S."/>
            <person name="Lohmar J.M."/>
            <person name="Busman M."/>
            <person name="Brown D.W."/>
            <person name="Naumann T.A."/>
            <person name="Divon H.H."/>
            <person name="Lysoe E."/>
            <person name="Uhlig S."/>
            <person name="Proctor R.H."/>
        </authorList>
    </citation>
    <scope>NUCLEOTIDE SEQUENCE</scope>
    <source>
        <strain evidence="1">NRRL 20472</strain>
    </source>
</reference>
<name>A0A8H4TZ34_9HYPO</name>
<dbReference type="AlphaFoldDB" id="A0A8H4TZ34"/>
<sequence>MNPQVSSASNSIRRFQCSKLILLPTELLLIIIEYVAEDRRFHINDLKCLAKSSSRLFDLVRPFVYRANDHEQFYNAVSWAFPEMMARCEQFDAAPVNIVWHKLSLRFRPIERLLWNLDEHCSRERLIEEPDATRERVYLCLERLLNRGADARPWMPLNENEGEHGTHEHMPVNLLNQFQMGTSKRCTEELCRMIQLLSSHGFPNPTRCNSIGGWMNMPEDLWFRDKMSEYLTESPIDLAFKSHVPPSLLDLMLSDYDDRGLKLTDWHPSVPLKLSNLAKRPLHNGTFSICWVEISYINKLLGTLHADLHNASTKWTETYPGEVADIFEEKIKLMIKHQAVDTSEQALLESIHKALCDITAVGIEAGGLGDAHFKMSWEKLCNAVRPFANDTNLALDPFTQPGEAGPGRIHRFAIGTTWSPWWLWFLREDAANRRLFMEASGTMKEVPSRTWERKYEYADYFLKPLLLKLDQMPDWHELGLDEWCCMLQGTKLSLA</sequence>
<comment type="caution">
    <text evidence="1">The sequence shown here is derived from an EMBL/GenBank/DDBJ whole genome shotgun (WGS) entry which is preliminary data.</text>
</comment>
<accession>A0A8H4TZ34</accession>
<dbReference type="EMBL" id="JABEXW010000270">
    <property type="protein sequence ID" value="KAF4966795.1"/>
    <property type="molecule type" value="Genomic_DNA"/>
</dbReference>
<evidence type="ECO:0008006" key="3">
    <source>
        <dbReference type="Google" id="ProtNLM"/>
    </source>
</evidence>
<reference evidence="1" key="2">
    <citation type="submission" date="2020-05" db="EMBL/GenBank/DDBJ databases">
        <authorList>
            <person name="Kim H.-S."/>
            <person name="Proctor R.H."/>
            <person name="Brown D.W."/>
        </authorList>
    </citation>
    <scope>NUCLEOTIDE SEQUENCE</scope>
    <source>
        <strain evidence="1">NRRL 20472</strain>
    </source>
</reference>
<gene>
    <name evidence="1" type="ORF">FSARC_5558</name>
</gene>
<proteinExistence type="predicted"/>
<dbReference type="OrthoDB" id="5039224at2759"/>
<dbReference type="Proteomes" id="UP000622797">
    <property type="component" value="Unassembled WGS sequence"/>
</dbReference>
<keyword evidence="2" id="KW-1185">Reference proteome</keyword>
<organism evidence="1 2">
    <name type="scientific">Fusarium sarcochroum</name>
    <dbReference type="NCBI Taxonomy" id="1208366"/>
    <lineage>
        <taxon>Eukaryota</taxon>
        <taxon>Fungi</taxon>
        <taxon>Dikarya</taxon>
        <taxon>Ascomycota</taxon>
        <taxon>Pezizomycotina</taxon>
        <taxon>Sordariomycetes</taxon>
        <taxon>Hypocreomycetidae</taxon>
        <taxon>Hypocreales</taxon>
        <taxon>Nectriaceae</taxon>
        <taxon>Fusarium</taxon>
        <taxon>Fusarium lateritium species complex</taxon>
    </lineage>
</organism>
<protein>
    <recommendedName>
        <fullName evidence="3">F-box domain-containing protein</fullName>
    </recommendedName>
</protein>